<evidence type="ECO:0000313" key="1">
    <source>
        <dbReference type="EMBL" id="GAF45497.1"/>
    </source>
</evidence>
<gene>
    <name evidence="1" type="ORF">RW1_022_00750</name>
</gene>
<name>X0Q386_RHOWR</name>
<comment type="caution">
    <text evidence="1">The sequence shown here is derived from an EMBL/GenBank/DDBJ whole genome shotgun (WGS) entry which is preliminary data.</text>
</comment>
<organism evidence="1 2">
    <name type="scientific">Rhodococcus wratislaviensis NBRC 100605</name>
    <dbReference type="NCBI Taxonomy" id="1219028"/>
    <lineage>
        <taxon>Bacteria</taxon>
        <taxon>Bacillati</taxon>
        <taxon>Actinomycetota</taxon>
        <taxon>Actinomycetes</taxon>
        <taxon>Mycobacteriales</taxon>
        <taxon>Nocardiaceae</taxon>
        <taxon>Rhodococcus</taxon>
    </lineage>
</organism>
<dbReference type="RefSeq" id="WP_037232066.1">
    <property type="nucleotide sequence ID" value="NZ_BAWF01000022.1"/>
</dbReference>
<accession>X0Q386</accession>
<reference evidence="1 2" key="1">
    <citation type="submission" date="2014-02" db="EMBL/GenBank/DDBJ databases">
        <title>Whole genome shotgun sequence of Rhodococcus wratislaviensis NBRC 100605.</title>
        <authorList>
            <person name="Hosoyama A."/>
            <person name="Tsuchikane K."/>
            <person name="Yoshida I."/>
            <person name="Ohji S."/>
            <person name="Ichikawa N."/>
            <person name="Yamazoe A."/>
            <person name="Fujita N."/>
        </authorList>
    </citation>
    <scope>NUCLEOTIDE SEQUENCE [LARGE SCALE GENOMIC DNA]</scope>
    <source>
        <strain evidence="1 2">NBRC 100605</strain>
    </source>
</reference>
<dbReference type="Proteomes" id="UP000019491">
    <property type="component" value="Unassembled WGS sequence"/>
</dbReference>
<evidence type="ECO:0000313" key="2">
    <source>
        <dbReference type="Proteomes" id="UP000019491"/>
    </source>
</evidence>
<keyword evidence="2" id="KW-1185">Reference proteome</keyword>
<sequence length="125" mass="13538">MNTAVSDAAIPDPVREATKALFRALGAPVTDQTWAGDYGARIGCHPVFGLAEHYRGHDGGARGYTDNPYRGDHMSIPGYTEDGNVFVLDVSFHKGDTHIERIDFPGGPADVRSALHELLISCETR</sequence>
<protein>
    <submittedName>
        <fullName evidence="1">Uncharacterized protein</fullName>
    </submittedName>
</protein>
<dbReference type="AlphaFoldDB" id="X0Q386"/>
<proteinExistence type="predicted"/>
<dbReference type="EMBL" id="BAWF01000022">
    <property type="protein sequence ID" value="GAF45497.1"/>
    <property type="molecule type" value="Genomic_DNA"/>
</dbReference>
<dbReference type="OrthoDB" id="9925659at2"/>